<sequence>QAVRELHGSLDVLERRYLKAQEQQRTGYGNLNGELDPQRELEEAIFQLGIQVEELQEQVETSNSSSPNSQLRNNLEEKSTNHHLGNTPIPSASVPIPSLQTPYPQISSPEPPGMSKADVETLSKEDPAEYLPQPLLYKHKQVERDYGTLLSTYSSFKSLPDALGVEQEEWPQQLPQNAKPHDRPQDTSSHGHSNAVRSQDVTQKGRTSVPSTPGGPQDAKQDTRQLDHMASFMSQDHEDHLQAGSPHDQHVRRLKRNTRLGSHQGHPVHTTPQAHQPTEISLNDLHVAANEASTGSMPSPTKVRKASSVLSGQRASPNDGKPSASAVRRMSQGSKTFPQRASVSSSLPHAKEQQSRTPTTVPYVSAESAHRPQSHQSSPSAQKKPQRTKESIAQSRILSPETDSGFLGSESSRSPLIQKQKDQLTLTREDPEEVPDSTFNSPIKNERQSSKSGEHLFRTRKALWDKRKPNNRWSGHSEVSSPSPGPKSLTDSESREHTDESGSEQDAYNDASAEPSPGASQLLSPVEDLTQPQEDILQSRTARDQAIHNLQKEVKQLRKHLENSLRRSPNRAEQGKSAANQNLHEGRSPKFTSDLGSPISRRGPFVKDSKEGHLLDSFVPRSHDPRSSAAHGGQSIQGAYTGTPYQVSRSPPVPRNEHFTIPPCQICEENDRKNSESKKTLKKEKTSPVIAADCPLCHGSSDPDDARRTGVESNRRSRRHHRGKHWIVSHMPPVSYVQTPVVHYSPPIIYGTPAGFYSPVAYDRPERHRSHSVTPPPSSDILQLHDLTWPLNRALEAAKELKSTSRRMCRSLTLDLSVQQNFRGSCLF</sequence>
<feature type="compositionally biased region" description="Polar residues" evidence="2">
    <location>
        <begin position="634"/>
        <end position="649"/>
    </location>
</feature>
<proteinExistence type="predicted"/>
<dbReference type="Proteomes" id="UP000770717">
    <property type="component" value="Unassembled WGS sequence"/>
</dbReference>
<name>A0A8J6EZF9_ELECQ</name>
<feature type="compositionally biased region" description="Basic and acidic residues" evidence="2">
    <location>
        <begin position="444"/>
        <end position="468"/>
    </location>
</feature>
<feature type="compositionally biased region" description="Basic and acidic residues" evidence="2">
    <location>
        <begin position="490"/>
        <end position="500"/>
    </location>
</feature>
<accession>A0A8J6EZF9</accession>
<organism evidence="3 4">
    <name type="scientific">Eleutherodactylus coqui</name>
    <name type="common">Puerto Rican coqui</name>
    <dbReference type="NCBI Taxonomy" id="57060"/>
    <lineage>
        <taxon>Eukaryota</taxon>
        <taxon>Metazoa</taxon>
        <taxon>Chordata</taxon>
        <taxon>Craniata</taxon>
        <taxon>Vertebrata</taxon>
        <taxon>Euteleostomi</taxon>
        <taxon>Amphibia</taxon>
        <taxon>Batrachia</taxon>
        <taxon>Anura</taxon>
        <taxon>Neobatrachia</taxon>
        <taxon>Hyloidea</taxon>
        <taxon>Eleutherodactylidae</taxon>
        <taxon>Eleutherodactylinae</taxon>
        <taxon>Eleutherodactylus</taxon>
        <taxon>Eleutherodactylus</taxon>
    </lineage>
</organism>
<feature type="compositionally biased region" description="Basic and acidic residues" evidence="2">
    <location>
        <begin position="541"/>
        <end position="565"/>
    </location>
</feature>
<feature type="compositionally biased region" description="Polar residues" evidence="2">
    <location>
        <begin position="530"/>
        <end position="540"/>
    </location>
</feature>
<feature type="compositionally biased region" description="Polar residues" evidence="2">
    <location>
        <begin position="270"/>
        <end position="281"/>
    </location>
</feature>
<evidence type="ECO:0000313" key="4">
    <source>
        <dbReference type="Proteomes" id="UP000770717"/>
    </source>
</evidence>
<gene>
    <name evidence="3" type="ORF">GDO78_013044</name>
</gene>
<dbReference type="GO" id="GO:0060234">
    <property type="term" value="P:neuroblast delamination"/>
    <property type="evidence" value="ECO:0007669"/>
    <property type="project" value="TreeGrafter"/>
</dbReference>
<feature type="non-terminal residue" evidence="3">
    <location>
        <position position="828"/>
    </location>
</feature>
<keyword evidence="1" id="KW-0175">Coiled coil</keyword>
<dbReference type="InterPro" id="IPR052655">
    <property type="entry name" value="AKNA_Centrosome-Trans_reg"/>
</dbReference>
<dbReference type="EMBL" id="WNTK01000009">
    <property type="protein sequence ID" value="KAG9477850.1"/>
    <property type="molecule type" value="Genomic_DNA"/>
</dbReference>
<feature type="compositionally biased region" description="Polar residues" evidence="2">
    <location>
        <begin position="98"/>
        <end position="108"/>
    </location>
</feature>
<feature type="region of interest" description="Disordered" evidence="2">
    <location>
        <begin position="172"/>
        <end position="662"/>
    </location>
</feature>
<evidence type="ECO:0000256" key="1">
    <source>
        <dbReference type="SAM" id="Coils"/>
    </source>
</evidence>
<dbReference type="GO" id="GO:0005813">
    <property type="term" value="C:centrosome"/>
    <property type="evidence" value="ECO:0007669"/>
    <property type="project" value="TreeGrafter"/>
</dbReference>
<feature type="compositionally biased region" description="Polar residues" evidence="2">
    <location>
        <begin position="471"/>
        <end position="482"/>
    </location>
</feature>
<feature type="region of interest" description="Disordered" evidence="2">
    <location>
        <begin position="692"/>
        <end position="722"/>
    </location>
</feature>
<dbReference type="GO" id="GO:0001837">
    <property type="term" value="P:epithelial to mesenchymal transition"/>
    <property type="evidence" value="ECO:0007669"/>
    <property type="project" value="TreeGrafter"/>
</dbReference>
<dbReference type="OrthoDB" id="10035553at2759"/>
<dbReference type="PANTHER" id="PTHR21510:SF15">
    <property type="entry name" value="MICROTUBULE ORGANIZATION PROTEIN AKNA"/>
    <property type="match status" value="1"/>
</dbReference>
<comment type="caution">
    <text evidence="3">The sequence shown here is derived from an EMBL/GenBank/DDBJ whole genome shotgun (WGS) entry which is preliminary data.</text>
</comment>
<feature type="compositionally biased region" description="Basic and acidic residues" evidence="2">
    <location>
        <begin position="235"/>
        <end position="251"/>
    </location>
</feature>
<feature type="compositionally biased region" description="Basic and acidic residues" evidence="2">
    <location>
        <begin position="605"/>
        <end position="614"/>
    </location>
</feature>
<feature type="compositionally biased region" description="Polar residues" evidence="2">
    <location>
        <begin position="331"/>
        <end position="347"/>
    </location>
</feature>
<feature type="compositionally biased region" description="Basic and acidic residues" evidence="2">
    <location>
        <begin position="704"/>
        <end position="715"/>
    </location>
</feature>
<dbReference type="PANTHER" id="PTHR21510">
    <property type="entry name" value="AKNA DOMAIN-CONTAINING PROTEIN"/>
    <property type="match status" value="1"/>
</dbReference>
<feature type="region of interest" description="Disordered" evidence="2">
    <location>
        <begin position="80"/>
        <end position="123"/>
    </location>
</feature>
<feature type="compositionally biased region" description="Polar residues" evidence="2">
    <location>
        <begin position="374"/>
        <end position="383"/>
    </location>
</feature>
<feature type="compositionally biased region" description="Polar residues" evidence="2">
    <location>
        <begin position="186"/>
        <end position="211"/>
    </location>
</feature>
<keyword evidence="4" id="KW-1185">Reference proteome</keyword>
<evidence type="ECO:0000313" key="3">
    <source>
        <dbReference type="EMBL" id="KAG9477850.1"/>
    </source>
</evidence>
<feature type="coiled-coil region" evidence="1">
    <location>
        <begin position="3"/>
        <end position="58"/>
    </location>
</feature>
<reference evidence="3" key="1">
    <citation type="thesis" date="2020" institute="ProQuest LLC" country="789 East Eisenhower Parkway, Ann Arbor, MI, USA">
        <title>Comparative Genomics and Chromosome Evolution.</title>
        <authorList>
            <person name="Mudd A.B."/>
        </authorList>
    </citation>
    <scope>NUCLEOTIDE SEQUENCE</scope>
    <source>
        <strain evidence="3">HN-11 Male</strain>
        <tissue evidence="3">Kidney and liver</tissue>
    </source>
</reference>
<evidence type="ECO:0000256" key="2">
    <source>
        <dbReference type="SAM" id="MobiDB-lite"/>
    </source>
</evidence>
<dbReference type="GO" id="GO:0021849">
    <property type="term" value="P:neuroblast division in subventricular zone"/>
    <property type="evidence" value="ECO:0007669"/>
    <property type="project" value="TreeGrafter"/>
</dbReference>
<protein>
    <submittedName>
        <fullName evidence="3">Uncharacterized protein</fullName>
    </submittedName>
</protein>
<dbReference type="AlphaFoldDB" id="A0A8J6EZF9"/>